<gene>
    <name evidence="2" type="ORF">OKA104_LOCUS50564</name>
</gene>
<name>A0A820N4T2_9BILA</name>
<reference evidence="2" key="1">
    <citation type="submission" date="2021-02" db="EMBL/GenBank/DDBJ databases">
        <authorList>
            <person name="Nowell W R."/>
        </authorList>
    </citation>
    <scope>NUCLEOTIDE SEQUENCE</scope>
</reference>
<feature type="non-terminal residue" evidence="2">
    <location>
        <position position="1"/>
    </location>
</feature>
<organism evidence="2 3">
    <name type="scientific">Adineta steineri</name>
    <dbReference type="NCBI Taxonomy" id="433720"/>
    <lineage>
        <taxon>Eukaryota</taxon>
        <taxon>Metazoa</taxon>
        <taxon>Spiralia</taxon>
        <taxon>Gnathifera</taxon>
        <taxon>Rotifera</taxon>
        <taxon>Eurotatoria</taxon>
        <taxon>Bdelloidea</taxon>
        <taxon>Adinetida</taxon>
        <taxon>Adinetidae</taxon>
        <taxon>Adineta</taxon>
    </lineage>
</organism>
<feature type="region of interest" description="Disordered" evidence="1">
    <location>
        <begin position="131"/>
        <end position="175"/>
    </location>
</feature>
<accession>A0A820N4T2</accession>
<evidence type="ECO:0000313" key="2">
    <source>
        <dbReference type="EMBL" id="CAF4384960.1"/>
    </source>
</evidence>
<proteinExistence type="predicted"/>
<evidence type="ECO:0000256" key="1">
    <source>
        <dbReference type="SAM" id="MobiDB-lite"/>
    </source>
</evidence>
<comment type="caution">
    <text evidence="2">The sequence shown here is derived from an EMBL/GenBank/DDBJ whole genome shotgun (WGS) entry which is preliminary data.</text>
</comment>
<sequence length="175" mass="18181">PAGYTLVRTAGGGYALLAQSPAATNAAMQSQAQAQLAQQQQQQQQYISFNAAGQPTATTARLPIGMVGGQQQQQVVYQYAGQPTIQAGPTQYIQLPANYAQQQGLSTSPVMQTSNSSTQQAYISQPPTHYISASQSANTNNSNGSSANSPSVVSSSSVVQSQPTSTIISPQKQSA</sequence>
<feature type="non-terminal residue" evidence="2">
    <location>
        <position position="175"/>
    </location>
</feature>
<dbReference type="AlphaFoldDB" id="A0A820N4T2"/>
<dbReference type="Proteomes" id="UP000663881">
    <property type="component" value="Unassembled WGS sequence"/>
</dbReference>
<feature type="compositionally biased region" description="Low complexity" evidence="1">
    <location>
        <begin position="132"/>
        <end position="166"/>
    </location>
</feature>
<protein>
    <submittedName>
        <fullName evidence="2">Uncharacterized protein</fullName>
    </submittedName>
</protein>
<evidence type="ECO:0000313" key="3">
    <source>
        <dbReference type="Proteomes" id="UP000663881"/>
    </source>
</evidence>
<dbReference type="EMBL" id="CAJOAY010025663">
    <property type="protein sequence ID" value="CAF4384960.1"/>
    <property type="molecule type" value="Genomic_DNA"/>
</dbReference>